<dbReference type="EMBL" id="CP028811">
    <property type="protein sequence ID" value="AWA29907.1"/>
    <property type="molecule type" value="Genomic_DNA"/>
</dbReference>
<gene>
    <name evidence="2" type="ORF">HYN48_07340</name>
</gene>
<keyword evidence="1" id="KW-0732">Signal</keyword>
<protein>
    <recommendedName>
        <fullName evidence="4">Lipocalin-like domain-containing protein</fullName>
    </recommendedName>
</protein>
<evidence type="ECO:0008006" key="4">
    <source>
        <dbReference type="Google" id="ProtNLM"/>
    </source>
</evidence>
<evidence type="ECO:0000313" key="2">
    <source>
        <dbReference type="EMBL" id="AWA29907.1"/>
    </source>
</evidence>
<evidence type="ECO:0000256" key="1">
    <source>
        <dbReference type="SAM" id="SignalP"/>
    </source>
</evidence>
<dbReference type="AlphaFoldDB" id="A0A2S0RD90"/>
<dbReference type="Proteomes" id="UP000244193">
    <property type="component" value="Chromosome"/>
</dbReference>
<proteinExistence type="predicted"/>
<organism evidence="2 3">
    <name type="scientific">Flavobacterium magnum</name>
    <dbReference type="NCBI Taxonomy" id="2162713"/>
    <lineage>
        <taxon>Bacteria</taxon>
        <taxon>Pseudomonadati</taxon>
        <taxon>Bacteroidota</taxon>
        <taxon>Flavobacteriia</taxon>
        <taxon>Flavobacteriales</taxon>
        <taxon>Flavobacteriaceae</taxon>
        <taxon>Flavobacterium</taxon>
    </lineage>
</organism>
<feature type="chain" id="PRO_5015757569" description="Lipocalin-like domain-containing protein" evidence="1">
    <location>
        <begin position="20"/>
        <end position="158"/>
    </location>
</feature>
<accession>A0A2S0RD90</accession>
<dbReference type="RefSeq" id="WP_108370491.1">
    <property type="nucleotide sequence ID" value="NZ_CP028811.1"/>
</dbReference>
<dbReference type="KEGG" id="fmg:HYN48_07340"/>
<evidence type="ECO:0000313" key="3">
    <source>
        <dbReference type="Proteomes" id="UP000244193"/>
    </source>
</evidence>
<keyword evidence="3" id="KW-1185">Reference proteome</keyword>
<name>A0A2S0RD90_9FLAO</name>
<feature type="signal peptide" evidence="1">
    <location>
        <begin position="1"/>
        <end position="19"/>
    </location>
</feature>
<sequence>MKKLAILIALLSCCLACTSDDDLTLNGTIQLDTGTYTLTEGSVNYTTSTITGLDVVDFMLTNGGNTPVMSVQVNRPADGQPLTGTYHFDRMQDAPDYVSATFSPANETYLVVHGTLDIQQHAEDKYTLTFHNNKGMSFSTDALLDFGGHITGTFVVFQ</sequence>
<reference evidence="2 3" key="1">
    <citation type="submission" date="2018-04" db="EMBL/GenBank/DDBJ databases">
        <title>Genome sequencing of Flavobacterium sp. HYN0048.</title>
        <authorList>
            <person name="Yi H."/>
            <person name="Baek C."/>
        </authorList>
    </citation>
    <scope>NUCLEOTIDE SEQUENCE [LARGE SCALE GENOMIC DNA]</scope>
    <source>
        <strain evidence="2 3">HYN0048</strain>
    </source>
</reference>